<keyword evidence="11" id="KW-0594">Phospholipid biosynthesis</keyword>
<keyword evidence="7" id="KW-0418">Kinase</keyword>
<organism evidence="14">
    <name type="scientific">uncultured Armatimonadetes bacterium</name>
    <dbReference type="NCBI Taxonomy" id="157466"/>
    <lineage>
        <taxon>Bacteria</taxon>
        <taxon>Bacillati</taxon>
        <taxon>Armatimonadota</taxon>
        <taxon>environmental samples</taxon>
    </lineage>
</organism>
<dbReference type="Pfam" id="PF00781">
    <property type="entry name" value="DAGK_cat"/>
    <property type="match status" value="1"/>
</dbReference>
<keyword evidence="4" id="KW-0808">Transferase</keyword>
<evidence type="ECO:0000256" key="3">
    <source>
        <dbReference type="ARBA" id="ARBA00022516"/>
    </source>
</evidence>
<dbReference type="InterPro" id="IPR016064">
    <property type="entry name" value="NAD/diacylglycerol_kinase_sf"/>
</dbReference>
<keyword evidence="10" id="KW-0443">Lipid metabolism</keyword>
<evidence type="ECO:0000256" key="12">
    <source>
        <dbReference type="ARBA" id="ARBA00023264"/>
    </source>
</evidence>
<protein>
    <recommendedName>
        <fullName evidence="13">DAGKc domain-containing protein</fullName>
    </recommendedName>
</protein>
<dbReference type="GO" id="GO:0005524">
    <property type="term" value="F:ATP binding"/>
    <property type="evidence" value="ECO:0007669"/>
    <property type="project" value="UniProtKB-KW"/>
</dbReference>
<dbReference type="InterPro" id="IPR017438">
    <property type="entry name" value="ATP-NAD_kinase_N"/>
</dbReference>
<keyword evidence="3" id="KW-0444">Lipid biosynthesis</keyword>
<evidence type="ECO:0000256" key="9">
    <source>
        <dbReference type="ARBA" id="ARBA00022842"/>
    </source>
</evidence>
<dbReference type="InterPro" id="IPR001206">
    <property type="entry name" value="Diacylglycerol_kinase_cat_dom"/>
</dbReference>
<dbReference type="AlphaFoldDB" id="A0A6J4JI46"/>
<proteinExistence type="inferred from homology"/>
<reference evidence="14" key="1">
    <citation type="submission" date="2020-02" db="EMBL/GenBank/DDBJ databases">
        <authorList>
            <person name="Meier V. D."/>
        </authorList>
    </citation>
    <scope>NUCLEOTIDE SEQUENCE</scope>
    <source>
        <strain evidence="14">AVDCRST_MAG63</strain>
    </source>
</reference>
<evidence type="ECO:0000259" key="13">
    <source>
        <dbReference type="PROSITE" id="PS50146"/>
    </source>
</evidence>
<evidence type="ECO:0000256" key="10">
    <source>
        <dbReference type="ARBA" id="ARBA00023098"/>
    </source>
</evidence>
<dbReference type="Gene3D" id="3.40.50.10330">
    <property type="entry name" value="Probable inorganic polyphosphate/atp-NAD kinase, domain 1"/>
    <property type="match status" value="1"/>
</dbReference>
<evidence type="ECO:0000256" key="6">
    <source>
        <dbReference type="ARBA" id="ARBA00022741"/>
    </source>
</evidence>
<keyword evidence="12" id="KW-1208">Phospholipid metabolism</keyword>
<dbReference type="InterPro" id="IPR045540">
    <property type="entry name" value="YegS/DAGK_C"/>
</dbReference>
<comment type="similarity">
    <text evidence="2">Belongs to the diacylglycerol/lipid kinase family.</text>
</comment>
<evidence type="ECO:0000256" key="4">
    <source>
        <dbReference type="ARBA" id="ARBA00022679"/>
    </source>
</evidence>
<keyword evidence="9" id="KW-0460">Magnesium</keyword>
<evidence type="ECO:0000256" key="2">
    <source>
        <dbReference type="ARBA" id="ARBA00005983"/>
    </source>
</evidence>
<gene>
    <name evidence="14" type="ORF">AVDCRST_MAG63-3461</name>
</gene>
<comment type="cofactor">
    <cofactor evidence="1">
        <name>Mg(2+)</name>
        <dbReference type="ChEBI" id="CHEBI:18420"/>
    </cofactor>
</comment>
<evidence type="ECO:0000256" key="7">
    <source>
        <dbReference type="ARBA" id="ARBA00022777"/>
    </source>
</evidence>
<dbReference type="EMBL" id="CADCTO010000460">
    <property type="protein sequence ID" value="CAA9279687.1"/>
    <property type="molecule type" value="Genomic_DNA"/>
</dbReference>
<evidence type="ECO:0000256" key="8">
    <source>
        <dbReference type="ARBA" id="ARBA00022840"/>
    </source>
</evidence>
<dbReference type="InterPro" id="IPR050187">
    <property type="entry name" value="Lipid_Phosphate_FormReg"/>
</dbReference>
<keyword evidence="6" id="KW-0547">Nucleotide-binding</keyword>
<dbReference type="InterPro" id="IPR005218">
    <property type="entry name" value="Diacylglycerol/lipid_kinase"/>
</dbReference>
<evidence type="ECO:0000256" key="5">
    <source>
        <dbReference type="ARBA" id="ARBA00022723"/>
    </source>
</evidence>
<dbReference type="PANTHER" id="PTHR12358">
    <property type="entry name" value="SPHINGOSINE KINASE"/>
    <property type="match status" value="1"/>
</dbReference>
<evidence type="ECO:0000256" key="11">
    <source>
        <dbReference type="ARBA" id="ARBA00023209"/>
    </source>
</evidence>
<dbReference type="SMART" id="SM00046">
    <property type="entry name" value="DAGKc"/>
    <property type="match status" value="1"/>
</dbReference>
<dbReference type="GO" id="GO:0008654">
    <property type="term" value="P:phospholipid biosynthetic process"/>
    <property type="evidence" value="ECO:0007669"/>
    <property type="project" value="UniProtKB-KW"/>
</dbReference>
<dbReference type="PROSITE" id="PS50146">
    <property type="entry name" value="DAGK"/>
    <property type="match status" value="1"/>
</dbReference>
<dbReference type="Pfam" id="PF19279">
    <property type="entry name" value="YegS_C"/>
    <property type="match status" value="1"/>
</dbReference>
<evidence type="ECO:0000256" key="1">
    <source>
        <dbReference type="ARBA" id="ARBA00001946"/>
    </source>
</evidence>
<dbReference type="Gene3D" id="2.60.200.40">
    <property type="match status" value="1"/>
</dbReference>
<keyword evidence="8" id="KW-0067">ATP-binding</keyword>
<dbReference type="GO" id="GO:0005886">
    <property type="term" value="C:plasma membrane"/>
    <property type="evidence" value="ECO:0007669"/>
    <property type="project" value="TreeGrafter"/>
</dbReference>
<keyword evidence="5" id="KW-0479">Metal-binding</keyword>
<evidence type="ECO:0000313" key="14">
    <source>
        <dbReference type="EMBL" id="CAA9279687.1"/>
    </source>
</evidence>
<sequence length="294" mass="30615">MEHSAGTGGVVIYNPTAGRGRAGSLRDEAERHLGGGWEWRPTRSAGHAVELARAAAGEKAPVVAAFGGDGTVGDVARGILGSESALGILPMGTGNDVARNLGLPLELGEACAALSAGKVRRIDMGVINGKPFLNNAGAGFEARVMETMNTSIRFTRGKPAFVLAILKMFPSFHAFRLAIRRDDGPEEAYPAMMLSVLNGTMYGAGMKAAPGALMDDGLLNVLVIKAMPKPKLLALFPKVIAGQHVGHPAVQMFTAKRLTFTCDPPQPLNIDGDVSGTTPVEISVQPGALRVIAA</sequence>
<dbReference type="SUPFAM" id="SSF111331">
    <property type="entry name" value="NAD kinase/diacylglycerol kinase-like"/>
    <property type="match status" value="1"/>
</dbReference>
<dbReference type="PANTHER" id="PTHR12358:SF106">
    <property type="entry name" value="LIPID KINASE YEGS"/>
    <property type="match status" value="1"/>
</dbReference>
<feature type="domain" description="DAGKc" evidence="13">
    <location>
        <begin position="4"/>
        <end position="131"/>
    </location>
</feature>
<accession>A0A6J4JI46</accession>
<dbReference type="NCBIfam" id="TIGR00147">
    <property type="entry name" value="YegS/Rv2252/BmrU family lipid kinase"/>
    <property type="match status" value="1"/>
</dbReference>
<name>A0A6J4JI46_9BACT</name>
<dbReference type="GO" id="GO:0016301">
    <property type="term" value="F:kinase activity"/>
    <property type="evidence" value="ECO:0007669"/>
    <property type="project" value="UniProtKB-KW"/>
</dbReference>
<dbReference type="GO" id="GO:0046872">
    <property type="term" value="F:metal ion binding"/>
    <property type="evidence" value="ECO:0007669"/>
    <property type="project" value="UniProtKB-KW"/>
</dbReference>